<organism evidence="2 3">
    <name type="scientific">Nocardia jinanensis</name>
    <dbReference type="NCBI Taxonomy" id="382504"/>
    <lineage>
        <taxon>Bacteria</taxon>
        <taxon>Bacillati</taxon>
        <taxon>Actinomycetota</taxon>
        <taxon>Actinomycetes</taxon>
        <taxon>Mycobacteriales</taxon>
        <taxon>Nocardiaceae</taxon>
        <taxon>Nocardia</taxon>
    </lineage>
</organism>
<sequence length="84" mass="9110">MNTPRNLSLLIFGLLGMIPRSSAAYMVMQRPYPGAPTPAEDPLPPHGSTDRAARRTMGRATRGCAAKANVTSLDADRYRPIGRK</sequence>
<dbReference type="AlphaFoldDB" id="A0A917VWT5"/>
<name>A0A917VWT5_9NOCA</name>
<reference evidence="2" key="1">
    <citation type="journal article" date="2014" name="Int. J. Syst. Evol. Microbiol.">
        <title>Complete genome sequence of Corynebacterium casei LMG S-19264T (=DSM 44701T), isolated from a smear-ripened cheese.</title>
        <authorList>
            <consortium name="US DOE Joint Genome Institute (JGI-PGF)"/>
            <person name="Walter F."/>
            <person name="Albersmeier A."/>
            <person name="Kalinowski J."/>
            <person name="Ruckert C."/>
        </authorList>
    </citation>
    <scope>NUCLEOTIDE SEQUENCE</scope>
    <source>
        <strain evidence="2">CGMCC 4.3508</strain>
    </source>
</reference>
<accession>A0A917VWT5</accession>
<protein>
    <submittedName>
        <fullName evidence="2">Uncharacterized protein</fullName>
    </submittedName>
</protein>
<proteinExistence type="predicted"/>
<gene>
    <name evidence="2" type="ORF">GCM10011588_60880</name>
</gene>
<evidence type="ECO:0000256" key="1">
    <source>
        <dbReference type="SAM" id="MobiDB-lite"/>
    </source>
</evidence>
<reference evidence="2" key="2">
    <citation type="submission" date="2020-09" db="EMBL/GenBank/DDBJ databases">
        <authorList>
            <person name="Sun Q."/>
            <person name="Zhou Y."/>
        </authorList>
    </citation>
    <scope>NUCLEOTIDE SEQUENCE</scope>
    <source>
        <strain evidence="2">CGMCC 4.3508</strain>
    </source>
</reference>
<evidence type="ECO:0000313" key="3">
    <source>
        <dbReference type="Proteomes" id="UP000638263"/>
    </source>
</evidence>
<evidence type="ECO:0000313" key="2">
    <source>
        <dbReference type="EMBL" id="GGL38039.1"/>
    </source>
</evidence>
<dbReference type="EMBL" id="BMMH01000021">
    <property type="protein sequence ID" value="GGL38039.1"/>
    <property type="molecule type" value="Genomic_DNA"/>
</dbReference>
<feature type="region of interest" description="Disordered" evidence="1">
    <location>
        <begin position="34"/>
        <end position="64"/>
    </location>
</feature>
<keyword evidence="3" id="KW-1185">Reference proteome</keyword>
<dbReference type="Proteomes" id="UP000638263">
    <property type="component" value="Unassembled WGS sequence"/>
</dbReference>
<comment type="caution">
    <text evidence="2">The sequence shown here is derived from an EMBL/GenBank/DDBJ whole genome shotgun (WGS) entry which is preliminary data.</text>
</comment>
<feature type="compositionally biased region" description="Pro residues" evidence="1">
    <location>
        <begin position="34"/>
        <end position="45"/>
    </location>
</feature>